<accession>A0A2A9CR78</accession>
<gene>
    <name evidence="2" type="ORF">ATK74_0577</name>
</gene>
<dbReference type="Proteomes" id="UP000226079">
    <property type="component" value="Unassembled WGS sequence"/>
</dbReference>
<comment type="caution">
    <text evidence="2">The sequence shown here is derived from an EMBL/GenBank/DDBJ whole genome shotgun (WGS) entry which is preliminary data.</text>
</comment>
<dbReference type="EMBL" id="PDJC01000001">
    <property type="protein sequence ID" value="PFG16049.1"/>
    <property type="molecule type" value="Genomic_DNA"/>
</dbReference>
<proteinExistence type="predicted"/>
<dbReference type="AlphaFoldDB" id="A0A2A9CR78"/>
<name>A0A2A9CR78_9ACTN</name>
<evidence type="ECO:0000256" key="1">
    <source>
        <dbReference type="SAM" id="MobiDB-lite"/>
    </source>
</evidence>
<feature type="region of interest" description="Disordered" evidence="1">
    <location>
        <begin position="1"/>
        <end position="22"/>
    </location>
</feature>
<evidence type="ECO:0000313" key="2">
    <source>
        <dbReference type="EMBL" id="PFG16049.1"/>
    </source>
</evidence>
<reference evidence="2 3" key="1">
    <citation type="submission" date="2017-10" db="EMBL/GenBank/DDBJ databases">
        <title>Sequencing the genomes of 1000 actinobacteria strains.</title>
        <authorList>
            <person name="Klenk H.-P."/>
        </authorList>
    </citation>
    <scope>NUCLEOTIDE SEQUENCE [LARGE SCALE GENOMIC DNA]</scope>
    <source>
        <strain evidence="2 3">DSM 15597</strain>
    </source>
</reference>
<sequence>MEITGRPDLGSDLKAPKSDPSGRANWSYSLLTYVQPGDRVFHWHTSLLGEPAIVGWSEAAGPLNTISMSWQARGTRGRARGVPTTGPAWHLALQNFTRLDRPITRSVVNGQRLKILEIQHELEALVGKPVYGPFQDYGHRELRANQAYLVEFPAALVDLLFVPPANPARTTSPSERSKTARIGHTQGFLADAAVRTALELHAVRLANDHYSSAGAAEIEVLGKPFDLRVVLNGEERHVEVKASMGVDIEAVQVTQGEVDHARKWQPTDLFVVDGVRVTKAGNGEIVTSGGRIRLWSSWVPEDQALRPTQLRYTLRR</sequence>
<protein>
    <recommendedName>
        <fullName evidence="4">Protein NO VEIN C-terminal domain-containing protein</fullName>
    </recommendedName>
</protein>
<organism evidence="2 3">
    <name type="scientific">Propionicimonas paludicola</name>
    <dbReference type="NCBI Taxonomy" id="185243"/>
    <lineage>
        <taxon>Bacteria</taxon>
        <taxon>Bacillati</taxon>
        <taxon>Actinomycetota</taxon>
        <taxon>Actinomycetes</taxon>
        <taxon>Propionibacteriales</taxon>
        <taxon>Nocardioidaceae</taxon>
        <taxon>Propionicimonas</taxon>
    </lineage>
</organism>
<keyword evidence="3" id="KW-1185">Reference proteome</keyword>
<evidence type="ECO:0008006" key="4">
    <source>
        <dbReference type="Google" id="ProtNLM"/>
    </source>
</evidence>
<evidence type="ECO:0000313" key="3">
    <source>
        <dbReference type="Proteomes" id="UP000226079"/>
    </source>
</evidence>